<dbReference type="AlphaFoldDB" id="A0A8R7JVH7"/>
<dbReference type="Proteomes" id="UP000015106">
    <property type="component" value="Chromosome 1"/>
</dbReference>
<sequence>MSSSALPLPLLSQSSCLRHHKTLQRVYPDMWSHHKSSCQMLPLQDRPGRC</sequence>
<reference evidence="2" key="1">
    <citation type="journal article" date="2013" name="Nature">
        <title>Draft genome of the wheat A-genome progenitor Triticum urartu.</title>
        <authorList>
            <person name="Ling H.Q."/>
            <person name="Zhao S."/>
            <person name="Liu D."/>
            <person name="Wang J."/>
            <person name="Sun H."/>
            <person name="Zhang C."/>
            <person name="Fan H."/>
            <person name="Li D."/>
            <person name="Dong L."/>
            <person name="Tao Y."/>
            <person name="Gao C."/>
            <person name="Wu H."/>
            <person name="Li Y."/>
            <person name="Cui Y."/>
            <person name="Guo X."/>
            <person name="Zheng S."/>
            <person name="Wang B."/>
            <person name="Yu K."/>
            <person name="Liang Q."/>
            <person name="Yang W."/>
            <person name="Lou X."/>
            <person name="Chen J."/>
            <person name="Feng M."/>
            <person name="Jian J."/>
            <person name="Zhang X."/>
            <person name="Luo G."/>
            <person name="Jiang Y."/>
            <person name="Liu J."/>
            <person name="Wang Z."/>
            <person name="Sha Y."/>
            <person name="Zhang B."/>
            <person name="Wu H."/>
            <person name="Tang D."/>
            <person name="Shen Q."/>
            <person name="Xue P."/>
            <person name="Zou S."/>
            <person name="Wang X."/>
            <person name="Liu X."/>
            <person name="Wang F."/>
            <person name="Yang Y."/>
            <person name="An X."/>
            <person name="Dong Z."/>
            <person name="Zhang K."/>
            <person name="Zhang X."/>
            <person name="Luo M.C."/>
            <person name="Dvorak J."/>
            <person name="Tong Y."/>
            <person name="Wang J."/>
            <person name="Yang H."/>
            <person name="Li Z."/>
            <person name="Wang D."/>
            <person name="Zhang A."/>
            <person name="Wang J."/>
        </authorList>
    </citation>
    <scope>NUCLEOTIDE SEQUENCE</scope>
    <source>
        <strain evidence="2">cv. G1812</strain>
    </source>
</reference>
<reference evidence="1" key="3">
    <citation type="submission" date="2022-06" db="UniProtKB">
        <authorList>
            <consortium name="EnsemblPlants"/>
        </authorList>
    </citation>
    <scope>IDENTIFICATION</scope>
</reference>
<accession>A0A8R7JVH7</accession>
<proteinExistence type="predicted"/>
<evidence type="ECO:0000313" key="1">
    <source>
        <dbReference type="EnsemblPlants" id="TuG1812G0100000191.01.T01.cds252133"/>
    </source>
</evidence>
<organism evidence="1 2">
    <name type="scientific">Triticum urartu</name>
    <name type="common">Red wild einkorn</name>
    <name type="synonym">Crithodium urartu</name>
    <dbReference type="NCBI Taxonomy" id="4572"/>
    <lineage>
        <taxon>Eukaryota</taxon>
        <taxon>Viridiplantae</taxon>
        <taxon>Streptophyta</taxon>
        <taxon>Embryophyta</taxon>
        <taxon>Tracheophyta</taxon>
        <taxon>Spermatophyta</taxon>
        <taxon>Magnoliopsida</taxon>
        <taxon>Liliopsida</taxon>
        <taxon>Poales</taxon>
        <taxon>Poaceae</taxon>
        <taxon>BOP clade</taxon>
        <taxon>Pooideae</taxon>
        <taxon>Triticodae</taxon>
        <taxon>Triticeae</taxon>
        <taxon>Triticinae</taxon>
        <taxon>Triticum</taxon>
    </lineage>
</organism>
<dbReference type="EnsemblPlants" id="TuG1812G0100000191.01.T01">
    <property type="protein sequence ID" value="TuG1812G0100000191.01.T01.cds252133"/>
    <property type="gene ID" value="TuG1812G0100000191.01"/>
</dbReference>
<reference evidence="1" key="2">
    <citation type="submission" date="2018-03" db="EMBL/GenBank/DDBJ databases">
        <title>The Triticum urartu genome reveals the dynamic nature of wheat genome evolution.</title>
        <authorList>
            <person name="Ling H."/>
            <person name="Ma B."/>
            <person name="Shi X."/>
            <person name="Liu H."/>
            <person name="Dong L."/>
            <person name="Sun H."/>
            <person name="Cao Y."/>
            <person name="Gao Q."/>
            <person name="Zheng S."/>
            <person name="Li Y."/>
            <person name="Yu Y."/>
            <person name="Du H."/>
            <person name="Qi M."/>
            <person name="Li Y."/>
            <person name="Yu H."/>
            <person name="Cui Y."/>
            <person name="Wang N."/>
            <person name="Chen C."/>
            <person name="Wu H."/>
            <person name="Zhao Y."/>
            <person name="Zhang J."/>
            <person name="Li Y."/>
            <person name="Zhou W."/>
            <person name="Zhang B."/>
            <person name="Hu W."/>
            <person name="Eijk M."/>
            <person name="Tang J."/>
            <person name="Witsenboer H."/>
            <person name="Zhao S."/>
            <person name="Li Z."/>
            <person name="Zhang A."/>
            <person name="Wang D."/>
            <person name="Liang C."/>
        </authorList>
    </citation>
    <scope>NUCLEOTIDE SEQUENCE [LARGE SCALE GENOMIC DNA]</scope>
    <source>
        <strain evidence="1">cv. G1812</strain>
    </source>
</reference>
<keyword evidence="2" id="KW-1185">Reference proteome</keyword>
<name>A0A8R7JVH7_TRIUA</name>
<protein>
    <submittedName>
        <fullName evidence="1">Uncharacterized protein</fullName>
    </submittedName>
</protein>
<dbReference type="Gramene" id="TuG1812G0100000191.01.T01">
    <property type="protein sequence ID" value="TuG1812G0100000191.01.T01.cds252133"/>
    <property type="gene ID" value="TuG1812G0100000191.01"/>
</dbReference>
<evidence type="ECO:0000313" key="2">
    <source>
        <dbReference type="Proteomes" id="UP000015106"/>
    </source>
</evidence>